<proteinExistence type="predicted"/>
<sequence length="62" mass="7391">MGRRVVSSSCHLVEQKNGDFVVLWGCHPTERNWMEVGRMRWRLISRWIVLFPIMTCSSINQR</sequence>
<comment type="caution">
    <text evidence="1">The sequence shown here is derived from an EMBL/GenBank/DDBJ whole genome shotgun (WGS) entry which is preliminary data.</text>
</comment>
<organism evidence="1 2">
    <name type="scientific">Spirodela intermedia</name>
    <name type="common">Intermediate duckweed</name>
    <dbReference type="NCBI Taxonomy" id="51605"/>
    <lineage>
        <taxon>Eukaryota</taxon>
        <taxon>Viridiplantae</taxon>
        <taxon>Streptophyta</taxon>
        <taxon>Embryophyta</taxon>
        <taxon>Tracheophyta</taxon>
        <taxon>Spermatophyta</taxon>
        <taxon>Magnoliopsida</taxon>
        <taxon>Liliopsida</taxon>
        <taxon>Araceae</taxon>
        <taxon>Lemnoideae</taxon>
        <taxon>Spirodela</taxon>
    </lineage>
</organism>
<reference evidence="2" key="1">
    <citation type="journal article" date="2020" name="Sci. Rep.">
        <title>Chromosome-scale genome assembly for the duckweed Spirodela intermedia, integrating cytogenetic maps, PacBio and Oxford Nanopore libraries.</title>
        <authorList>
            <person name="Hoang P.T.N."/>
            <person name="Fiebig A."/>
            <person name="Novak P."/>
            <person name="Macas J."/>
            <person name="Cao H.X."/>
            <person name="Stepanenko A."/>
            <person name="Chen G."/>
            <person name="Borisjuk N."/>
            <person name="Scholz U."/>
            <person name="Schubert I."/>
        </authorList>
    </citation>
    <scope>NUCLEOTIDE SEQUENCE [LARGE SCALE GENOMIC DNA]</scope>
</reference>
<gene>
    <name evidence="1" type="ORF">SI7747_UN021739</name>
</gene>
<keyword evidence="2" id="KW-1185">Reference proteome</keyword>
<evidence type="ECO:0000313" key="2">
    <source>
        <dbReference type="Proteomes" id="UP001189122"/>
    </source>
</evidence>
<dbReference type="Proteomes" id="UP001189122">
    <property type="component" value="Unassembled WGS sequence"/>
</dbReference>
<evidence type="ECO:0000313" key="1">
    <source>
        <dbReference type="EMBL" id="CAA6675397.1"/>
    </source>
</evidence>
<dbReference type="EMBL" id="CACRZD030000300">
    <property type="protein sequence ID" value="CAA6675397.1"/>
    <property type="molecule type" value="Genomic_DNA"/>
</dbReference>
<accession>A0ABN7EBV7</accession>
<protein>
    <submittedName>
        <fullName evidence="1">Uncharacterized protein</fullName>
    </submittedName>
</protein>
<name>A0ABN7EBV7_SPIIN</name>